<proteinExistence type="predicted"/>
<accession>A0A9P6B0K3</accession>
<gene>
    <name evidence="2" type="ORF">BS47DRAFT_1381504</name>
</gene>
<organism evidence="2 3">
    <name type="scientific">Hydnum rufescens UP504</name>
    <dbReference type="NCBI Taxonomy" id="1448309"/>
    <lineage>
        <taxon>Eukaryota</taxon>
        <taxon>Fungi</taxon>
        <taxon>Dikarya</taxon>
        <taxon>Basidiomycota</taxon>
        <taxon>Agaricomycotina</taxon>
        <taxon>Agaricomycetes</taxon>
        <taxon>Cantharellales</taxon>
        <taxon>Hydnaceae</taxon>
        <taxon>Hydnum</taxon>
    </lineage>
</organism>
<evidence type="ECO:0000313" key="2">
    <source>
        <dbReference type="EMBL" id="KAF9515463.1"/>
    </source>
</evidence>
<comment type="caution">
    <text evidence="2">The sequence shown here is derived from an EMBL/GenBank/DDBJ whole genome shotgun (WGS) entry which is preliminary data.</text>
</comment>
<protein>
    <submittedName>
        <fullName evidence="2">Uncharacterized protein</fullName>
    </submittedName>
</protein>
<dbReference type="Proteomes" id="UP000886523">
    <property type="component" value="Unassembled WGS sequence"/>
</dbReference>
<name>A0A9P6B0K3_9AGAM</name>
<dbReference type="EMBL" id="MU128950">
    <property type="protein sequence ID" value="KAF9515463.1"/>
    <property type="molecule type" value="Genomic_DNA"/>
</dbReference>
<keyword evidence="3" id="KW-1185">Reference proteome</keyword>
<feature type="region of interest" description="Disordered" evidence="1">
    <location>
        <begin position="178"/>
        <end position="209"/>
    </location>
</feature>
<evidence type="ECO:0000256" key="1">
    <source>
        <dbReference type="SAM" id="MobiDB-lite"/>
    </source>
</evidence>
<feature type="region of interest" description="Disordered" evidence="1">
    <location>
        <begin position="329"/>
        <end position="348"/>
    </location>
</feature>
<sequence>MPLGLLAAPKQFGVGIYRVDITVPDKDPGWDNRTIRSFSCEPAAPFGTSTMIPRITSTSISTRANFRPMGKRPRILPVSVGHLRRMLKIQNSARTADEASKRGANRKCEVSFSKGEVLGLMGPSDQSDLSESLPHIITTTQLWVIIQRVMFECLAAAVLFPTVDAASHDKQAAFGRNVRRTSAHPSRLATGAGLLPSPRPQPPSTSRCRGARGAWAPLCDIPLTKSLRLRLTKQKTHFWVVVAGFLAAWLGHRSTLPDPKFGSRPPTDGNFPVPLRPHPMHTVALRRPVTHRWPRGDLKAAPIFSPVEPEAYPVNLRECMRAPRSDVADEVSQDAHGPKTVQREASATYNSKPQVGEYRVRLRKAHLPFTGPRNHGMAAARPLGRMRLLLPNAHTSTSKLTSRKQIACAGEQAAEWAHSVATARFNDGSPACGREPYSGWKCLLSLTKRAENDGNPRHIELRDLIVMTVVQWQQEDRPEDSQ</sequence>
<reference evidence="2" key="1">
    <citation type="journal article" date="2020" name="Nat. Commun.">
        <title>Large-scale genome sequencing of mycorrhizal fungi provides insights into the early evolution of symbiotic traits.</title>
        <authorList>
            <person name="Miyauchi S."/>
            <person name="Kiss E."/>
            <person name="Kuo A."/>
            <person name="Drula E."/>
            <person name="Kohler A."/>
            <person name="Sanchez-Garcia M."/>
            <person name="Morin E."/>
            <person name="Andreopoulos B."/>
            <person name="Barry K.W."/>
            <person name="Bonito G."/>
            <person name="Buee M."/>
            <person name="Carver A."/>
            <person name="Chen C."/>
            <person name="Cichocki N."/>
            <person name="Clum A."/>
            <person name="Culley D."/>
            <person name="Crous P.W."/>
            <person name="Fauchery L."/>
            <person name="Girlanda M."/>
            <person name="Hayes R.D."/>
            <person name="Keri Z."/>
            <person name="LaButti K."/>
            <person name="Lipzen A."/>
            <person name="Lombard V."/>
            <person name="Magnuson J."/>
            <person name="Maillard F."/>
            <person name="Murat C."/>
            <person name="Nolan M."/>
            <person name="Ohm R.A."/>
            <person name="Pangilinan J."/>
            <person name="Pereira M.F."/>
            <person name="Perotto S."/>
            <person name="Peter M."/>
            <person name="Pfister S."/>
            <person name="Riley R."/>
            <person name="Sitrit Y."/>
            <person name="Stielow J.B."/>
            <person name="Szollosi G."/>
            <person name="Zifcakova L."/>
            <person name="Stursova M."/>
            <person name="Spatafora J.W."/>
            <person name="Tedersoo L."/>
            <person name="Vaario L.M."/>
            <person name="Yamada A."/>
            <person name="Yan M."/>
            <person name="Wang P."/>
            <person name="Xu J."/>
            <person name="Bruns T."/>
            <person name="Baldrian P."/>
            <person name="Vilgalys R."/>
            <person name="Dunand C."/>
            <person name="Henrissat B."/>
            <person name="Grigoriev I.V."/>
            <person name="Hibbett D."/>
            <person name="Nagy L.G."/>
            <person name="Martin F.M."/>
        </authorList>
    </citation>
    <scope>NUCLEOTIDE SEQUENCE</scope>
    <source>
        <strain evidence="2">UP504</strain>
    </source>
</reference>
<dbReference type="AlphaFoldDB" id="A0A9P6B0K3"/>
<evidence type="ECO:0000313" key="3">
    <source>
        <dbReference type="Proteomes" id="UP000886523"/>
    </source>
</evidence>